<dbReference type="PROSITE" id="PS50893">
    <property type="entry name" value="ABC_TRANSPORTER_2"/>
    <property type="match status" value="1"/>
</dbReference>
<dbReference type="STRING" id="999630.TUZN_1511"/>
<dbReference type="OrthoDB" id="24644at2157"/>
<keyword evidence="5" id="KW-1185">Reference proteome</keyword>
<accession>F2L255</accession>
<dbReference type="eggNOG" id="arCOG00198">
    <property type="taxonomic scope" value="Archaea"/>
</dbReference>
<proteinExistence type="predicted"/>
<dbReference type="RefSeq" id="WP_013680317.1">
    <property type="nucleotide sequence ID" value="NC_015315.1"/>
</dbReference>
<dbReference type="GeneID" id="10361035"/>
<dbReference type="Pfam" id="PF00005">
    <property type="entry name" value="ABC_tran"/>
    <property type="match status" value="1"/>
</dbReference>
<keyword evidence="1" id="KW-0547">Nucleotide-binding</keyword>
<dbReference type="AlphaFoldDB" id="F2L255"/>
<evidence type="ECO:0000313" key="4">
    <source>
        <dbReference type="EMBL" id="AEA12982.1"/>
    </source>
</evidence>
<dbReference type="PANTHER" id="PTHR43850:SF2">
    <property type="entry name" value="ABC TRANSPORTER ATP-BINDING PROTEIN MA_4021-RELATED"/>
    <property type="match status" value="1"/>
</dbReference>
<dbReference type="SUPFAM" id="SSF52540">
    <property type="entry name" value="P-loop containing nucleoside triphosphate hydrolases"/>
    <property type="match status" value="1"/>
</dbReference>
<evidence type="ECO:0000256" key="2">
    <source>
        <dbReference type="ARBA" id="ARBA00022840"/>
    </source>
</evidence>
<dbReference type="GO" id="GO:0016887">
    <property type="term" value="F:ATP hydrolysis activity"/>
    <property type="evidence" value="ECO:0007669"/>
    <property type="project" value="InterPro"/>
</dbReference>
<dbReference type="SMART" id="SM00382">
    <property type="entry name" value="AAA"/>
    <property type="match status" value="1"/>
</dbReference>
<dbReference type="InterPro" id="IPR003439">
    <property type="entry name" value="ABC_transporter-like_ATP-bd"/>
</dbReference>
<dbReference type="InterPro" id="IPR027417">
    <property type="entry name" value="P-loop_NTPase"/>
</dbReference>
<name>F2L255_THEU7</name>
<dbReference type="GO" id="GO:0005524">
    <property type="term" value="F:ATP binding"/>
    <property type="evidence" value="ECO:0007669"/>
    <property type="project" value="UniProtKB-KW"/>
</dbReference>
<dbReference type="Proteomes" id="UP000008138">
    <property type="component" value="Chromosome"/>
</dbReference>
<reference key="2">
    <citation type="submission" date="2011-03" db="EMBL/GenBank/DDBJ databases">
        <title>Complete genome sequence of the thermoacidophilic crenarchaeon Thermoproteus uzoniensis 768-20.</title>
        <authorList>
            <person name="Mardanov A.V."/>
            <person name="Gumerov V.M."/>
            <person name="Beletsky A.V."/>
            <person name="Prokofeva M.I."/>
            <person name="Bonch-Osmolovskaya E.A."/>
            <person name="Ravin N.V."/>
            <person name="Skryabin K.G."/>
        </authorList>
    </citation>
    <scope>NUCLEOTIDE SEQUENCE</scope>
    <source>
        <strain>768-20</strain>
    </source>
</reference>
<sequence length="231" mass="24963">MRVRGLTVSLGGVPILVDVSFDIVEGLNLVLGPNGSGKTTLLRAIAGIYRPQRGFVEVDGDIGYMPAEFADAYMTVMDVLLAGGGRAPGRYLAWLAAVGLGGYERRIFSELSTGQKRLVLLAKALAEGRLVLLDEPTANLDPAHKAAIMGVLQRLKRLKTFVVASHDLDLINIADSVVLLRGGRATQLKPEEVDGEVLSETYGVPIEVVRSGGRKLFLPRYDFYRQGEEGI</sequence>
<protein>
    <submittedName>
        <fullName evidence="4">Iron (III) ABC transporter, ATP-binding protein</fullName>
    </submittedName>
</protein>
<keyword evidence="2 4" id="KW-0067">ATP-binding</keyword>
<dbReference type="InterPro" id="IPR003593">
    <property type="entry name" value="AAA+_ATPase"/>
</dbReference>
<evidence type="ECO:0000259" key="3">
    <source>
        <dbReference type="PROSITE" id="PS50893"/>
    </source>
</evidence>
<dbReference type="KEGG" id="tuz:TUZN_1511"/>
<dbReference type="HOGENOM" id="CLU_000604_1_11_2"/>
<evidence type="ECO:0000256" key="1">
    <source>
        <dbReference type="ARBA" id="ARBA00022741"/>
    </source>
</evidence>
<dbReference type="EMBL" id="CP002590">
    <property type="protein sequence ID" value="AEA12982.1"/>
    <property type="molecule type" value="Genomic_DNA"/>
</dbReference>
<dbReference type="Gene3D" id="3.40.50.300">
    <property type="entry name" value="P-loop containing nucleotide triphosphate hydrolases"/>
    <property type="match status" value="1"/>
</dbReference>
<dbReference type="PANTHER" id="PTHR43850">
    <property type="entry name" value="ABC TRANSPORTER ATP-BINDING PROTEIN MA_4021-RELATED"/>
    <property type="match status" value="1"/>
</dbReference>
<organism evidence="4 5">
    <name type="scientific">Thermoproteus uzoniensis (strain 768-20)</name>
    <dbReference type="NCBI Taxonomy" id="999630"/>
    <lineage>
        <taxon>Archaea</taxon>
        <taxon>Thermoproteota</taxon>
        <taxon>Thermoprotei</taxon>
        <taxon>Thermoproteales</taxon>
        <taxon>Thermoproteaceae</taxon>
        <taxon>Thermoproteus</taxon>
    </lineage>
</organism>
<gene>
    <name evidence="4" type="ordered locus">TUZN_1511</name>
</gene>
<evidence type="ECO:0000313" key="5">
    <source>
        <dbReference type="Proteomes" id="UP000008138"/>
    </source>
</evidence>
<feature type="domain" description="ABC transporter" evidence="3">
    <location>
        <begin position="1"/>
        <end position="206"/>
    </location>
</feature>
<reference evidence="4 5" key="1">
    <citation type="journal article" date="2011" name="J. Bacteriol.">
        <title>Complete genome sequence of the thermoacidophilic crenarchaeon Thermoproteus uzoniensis 768-20.</title>
        <authorList>
            <person name="Mardanov A.V."/>
            <person name="Gumerov V.M."/>
            <person name="Beletsky A.V."/>
            <person name="Prokofeva M.I."/>
            <person name="Bonch-Osmolovskaya E.A."/>
            <person name="Ravin N.V."/>
            <person name="Skryabin K.G."/>
        </authorList>
    </citation>
    <scope>NUCLEOTIDE SEQUENCE [LARGE SCALE GENOMIC DNA]</scope>
    <source>
        <strain evidence="4 5">768-20</strain>
    </source>
</reference>